<dbReference type="SUPFAM" id="SSF56112">
    <property type="entry name" value="Protein kinase-like (PK-like)"/>
    <property type="match status" value="1"/>
</dbReference>
<dbReference type="PANTHER" id="PTHR13448:SF10">
    <property type="entry name" value="GCF C-TERMINAL DOMAIN-CONTAINING PROTEIN"/>
    <property type="match status" value="1"/>
</dbReference>
<dbReference type="Gene3D" id="3.30.200.20">
    <property type="entry name" value="Phosphorylase Kinase, domain 1"/>
    <property type="match status" value="1"/>
</dbReference>
<dbReference type="AlphaFoldDB" id="A0A6D2I8L4"/>
<dbReference type="InterPro" id="IPR019308">
    <property type="entry name" value="TMEM214"/>
</dbReference>
<evidence type="ECO:0000256" key="5">
    <source>
        <dbReference type="ARBA" id="ARBA00022679"/>
    </source>
</evidence>
<proteinExistence type="inferred from homology"/>
<dbReference type="Proteomes" id="UP000467841">
    <property type="component" value="Unassembled WGS sequence"/>
</dbReference>
<organism evidence="13 14">
    <name type="scientific">Microthlaspi erraticum</name>
    <dbReference type="NCBI Taxonomy" id="1685480"/>
    <lineage>
        <taxon>Eukaryota</taxon>
        <taxon>Viridiplantae</taxon>
        <taxon>Streptophyta</taxon>
        <taxon>Embryophyta</taxon>
        <taxon>Tracheophyta</taxon>
        <taxon>Spermatophyta</taxon>
        <taxon>Magnoliopsida</taxon>
        <taxon>eudicotyledons</taxon>
        <taxon>Gunneridae</taxon>
        <taxon>Pentapetalae</taxon>
        <taxon>rosids</taxon>
        <taxon>malvids</taxon>
        <taxon>Brassicales</taxon>
        <taxon>Brassicaceae</taxon>
        <taxon>Coluteocarpeae</taxon>
        <taxon>Microthlaspi</taxon>
    </lineage>
</organism>
<feature type="domain" description="Protein kinase" evidence="12">
    <location>
        <begin position="39"/>
        <end position="239"/>
    </location>
</feature>
<dbReference type="PANTHER" id="PTHR13448">
    <property type="entry name" value="TRANSMEMBRANE PROTEIN 214"/>
    <property type="match status" value="1"/>
</dbReference>
<dbReference type="InterPro" id="IPR017441">
    <property type="entry name" value="Protein_kinase_ATP_BS"/>
</dbReference>
<feature type="binding site" evidence="11">
    <location>
        <position position="69"/>
    </location>
    <ligand>
        <name>ATP</name>
        <dbReference type="ChEBI" id="CHEBI:30616"/>
    </ligand>
</feature>
<comment type="catalytic activity">
    <reaction evidence="9">
        <text>L-threonyl-[protein] + ATP = O-phospho-L-threonyl-[protein] + ADP + H(+)</text>
        <dbReference type="Rhea" id="RHEA:46608"/>
        <dbReference type="Rhea" id="RHEA-COMP:11060"/>
        <dbReference type="Rhea" id="RHEA-COMP:11605"/>
        <dbReference type="ChEBI" id="CHEBI:15378"/>
        <dbReference type="ChEBI" id="CHEBI:30013"/>
        <dbReference type="ChEBI" id="CHEBI:30616"/>
        <dbReference type="ChEBI" id="CHEBI:61977"/>
        <dbReference type="ChEBI" id="CHEBI:456216"/>
        <dbReference type="EC" id="2.7.11.24"/>
    </reaction>
</comment>
<dbReference type="EMBL" id="CACVBM020000865">
    <property type="protein sequence ID" value="CAA7024071.1"/>
    <property type="molecule type" value="Genomic_DNA"/>
</dbReference>
<evidence type="ECO:0000256" key="3">
    <source>
        <dbReference type="ARBA" id="ARBA00022527"/>
    </source>
</evidence>
<keyword evidence="5" id="KW-0808">Transferase</keyword>
<evidence type="ECO:0000256" key="7">
    <source>
        <dbReference type="ARBA" id="ARBA00022777"/>
    </source>
</evidence>
<evidence type="ECO:0000259" key="12">
    <source>
        <dbReference type="PROSITE" id="PS50011"/>
    </source>
</evidence>
<evidence type="ECO:0000256" key="10">
    <source>
        <dbReference type="ARBA" id="ARBA00048312"/>
    </source>
</evidence>
<evidence type="ECO:0000256" key="4">
    <source>
        <dbReference type="ARBA" id="ARBA00022553"/>
    </source>
</evidence>
<dbReference type="GO" id="GO:0005524">
    <property type="term" value="F:ATP binding"/>
    <property type="evidence" value="ECO:0007669"/>
    <property type="project" value="UniProtKB-UniRule"/>
</dbReference>
<evidence type="ECO:0000313" key="13">
    <source>
        <dbReference type="EMBL" id="CAA7024071.1"/>
    </source>
</evidence>
<comment type="similarity">
    <text evidence="1">Belongs to the protein kinase superfamily. CMGC Ser/Thr protein kinase family. MAP kinase subfamily.</text>
</comment>
<evidence type="ECO:0000256" key="6">
    <source>
        <dbReference type="ARBA" id="ARBA00022741"/>
    </source>
</evidence>
<dbReference type="InterPro" id="IPR000719">
    <property type="entry name" value="Prot_kinase_dom"/>
</dbReference>
<evidence type="ECO:0000313" key="14">
    <source>
        <dbReference type="Proteomes" id="UP000467841"/>
    </source>
</evidence>
<dbReference type="FunFam" id="3.30.200.20:FF:000046">
    <property type="entry name" value="Mitogen-activated protein kinase"/>
    <property type="match status" value="1"/>
</dbReference>
<keyword evidence="7" id="KW-0418">Kinase</keyword>
<dbReference type="Pfam" id="PF00069">
    <property type="entry name" value="Pkinase"/>
    <property type="match status" value="1"/>
</dbReference>
<dbReference type="PROSITE" id="PS50011">
    <property type="entry name" value="PROTEIN_KINASE_DOM"/>
    <property type="match status" value="1"/>
</dbReference>
<keyword evidence="14" id="KW-1185">Reference proteome</keyword>
<keyword evidence="8 11" id="KW-0067">ATP-binding</keyword>
<keyword evidence="3" id="KW-0723">Serine/threonine-protein kinase</keyword>
<protein>
    <recommendedName>
        <fullName evidence="2">mitogen-activated protein kinase</fullName>
        <ecNumber evidence="2">2.7.11.24</ecNumber>
    </recommendedName>
</protein>
<accession>A0A6D2I8L4</accession>
<evidence type="ECO:0000256" key="11">
    <source>
        <dbReference type="PROSITE-ProRule" id="PRU10141"/>
    </source>
</evidence>
<comment type="caution">
    <text evidence="13">The sequence shown here is derived from an EMBL/GenBank/DDBJ whole genome shotgun (WGS) entry which is preliminary data.</text>
</comment>
<keyword evidence="4" id="KW-0597">Phosphoprotein</keyword>
<evidence type="ECO:0000256" key="8">
    <source>
        <dbReference type="ARBA" id="ARBA00022840"/>
    </source>
</evidence>
<gene>
    <name evidence="13" type="ORF">MERR_LOCUS11306</name>
</gene>
<name>A0A6D2I8L4_9BRAS</name>
<keyword evidence="6 11" id="KW-0547">Nucleotide-binding</keyword>
<dbReference type="InterPro" id="IPR011009">
    <property type="entry name" value="Kinase-like_dom_sf"/>
</dbReference>
<dbReference type="GO" id="GO:0004707">
    <property type="term" value="F:MAP kinase activity"/>
    <property type="evidence" value="ECO:0007669"/>
    <property type="project" value="UniProtKB-EC"/>
</dbReference>
<dbReference type="OrthoDB" id="998038at2759"/>
<sequence>MKPDNDAEPEETHGEVTTDGKFERYNVLGQIFEVTAKYKPPTDPIGRGGYGFVCSVTNSETNERVAVKKIVNAFVNQTNAKRALREIKILRHLKHHDNEDTERFDAVYSSLKERFEAVYPLLKEVALAPGGNDEILVWPRKLQQSLYKGYLRVSVALLGKLVDEWNDHSPKLLLSASDTLTAMNSFREQNEKAISIRVYNSSVYEEGERYCKFIARRLFPGGGSHGSTFRMDKEKLADM</sequence>
<evidence type="ECO:0000256" key="2">
    <source>
        <dbReference type="ARBA" id="ARBA00012411"/>
    </source>
</evidence>
<dbReference type="EC" id="2.7.11.24" evidence="2"/>
<comment type="catalytic activity">
    <reaction evidence="10">
        <text>L-seryl-[protein] + ATP = O-phospho-L-seryl-[protein] + ADP + H(+)</text>
        <dbReference type="Rhea" id="RHEA:17989"/>
        <dbReference type="Rhea" id="RHEA-COMP:9863"/>
        <dbReference type="Rhea" id="RHEA-COMP:11604"/>
        <dbReference type="ChEBI" id="CHEBI:15378"/>
        <dbReference type="ChEBI" id="CHEBI:29999"/>
        <dbReference type="ChEBI" id="CHEBI:30616"/>
        <dbReference type="ChEBI" id="CHEBI:83421"/>
        <dbReference type="ChEBI" id="CHEBI:456216"/>
        <dbReference type="EC" id="2.7.11.24"/>
    </reaction>
</comment>
<reference evidence="13" key="1">
    <citation type="submission" date="2020-01" db="EMBL/GenBank/DDBJ databases">
        <authorList>
            <person name="Mishra B."/>
        </authorList>
    </citation>
    <scope>NUCLEOTIDE SEQUENCE [LARGE SCALE GENOMIC DNA]</scope>
</reference>
<evidence type="ECO:0000256" key="9">
    <source>
        <dbReference type="ARBA" id="ARBA00047592"/>
    </source>
</evidence>
<dbReference type="PROSITE" id="PS00107">
    <property type="entry name" value="PROTEIN_KINASE_ATP"/>
    <property type="match status" value="1"/>
</dbReference>
<evidence type="ECO:0000256" key="1">
    <source>
        <dbReference type="ARBA" id="ARBA00008832"/>
    </source>
</evidence>
<dbReference type="GO" id="GO:0005794">
    <property type="term" value="C:Golgi apparatus"/>
    <property type="evidence" value="ECO:0007669"/>
    <property type="project" value="TreeGrafter"/>
</dbReference>
<dbReference type="GO" id="GO:0005783">
    <property type="term" value="C:endoplasmic reticulum"/>
    <property type="evidence" value="ECO:0007669"/>
    <property type="project" value="TreeGrafter"/>
</dbReference>